<keyword evidence="1" id="KW-1133">Transmembrane helix</keyword>
<protein>
    <submittedName>
        <fullName evidence="2">Uncharacterized protein</fullName>
    </submittedName>
</protein>
<reference evidence="2" key="2">
    <citation type="journal article" date="2014" name="BMC Genomics">
        <title>A genomic perspective to assessing quality of mass-reared SIT flies used in Mediterranean fruit fly (Ceratitis capitata) eradication in California.</title>
        <authorList>
            <person name="Calla B."/>
            <person name="Hall B."/>
            <person name="Hou S."/>
            <person name="Geib S.M."/>
        </authorList>
    </citation>
    <scope>NUCLEOTIDE SEQUENCE</scope>
</reference>
<feature type="transmembrane region" description="Helical" evidence="1">
    <location>
        <begin position="68"/>
        <end position="87"/>
    </location>
</feature>
<dbReference type="EMBL" id="GAMC01001383">
    <property type="protein sequence ID" value="JAC05173.1"/>
    <property type="molecule type" value="mRNA"/>
</dbReference>
<organism evidence="2">
    <name type="scientific">Ceratitis capitata</name>
    <name type="common">Mediterranean fruit fly</name>
    <name type="synonym">Tephritis capitata</name>
    <dbReference type="NCBI Taxonomy" id="7213"/>
    <lineage>
        <taxon>Eukaryota</taxon>
        <taxon>Metazoa</taxon>
        <taxon>Ecdysozoa</taxon>
        <taxon>Arthropoda</taxon>
        <taxon>Hexapoda</taxon>
        <taxon>Insecta</taxon>
        <taxon>Pterygota</taxon>
        <taxon>Neoptera</taxon>
        <taxon>Endopterygota</taxon>
        <taxon>Diptera</taxon>
        <taxon>Brachycera</taxon>
        <taxon>Muscomorpha</taxon>
        <taxon>Tephritoidea</taxon>
        <taxon>Tephritidae</taxon>
        <taxon>Ceratitis</taxon>
        <taxon>Ceratitis</taxon>
    </lineage>
</organism>
<dbReference type="EMBL" id="GAMC01001375">
    <property type="protein sequence ID" value="JAC05181.1"/>
    <property type="molecule type" value="mRNA"/>
</dbReference>
<evidence type="ECO:0000313" key="2">
    <source>
        <dbReference type="EMBL" id="JAC05173.1"/>
    </source>
</evidence>
<reference evidence="2" key="1">
    <citation type="submission" date="2013-07" db="EMBL/GenBank/DDBJ databases">
        <authorList>
            <person name="Geib S."/>
        </authorList>
    </citation>
    <scope>NUCLEOTIDE SEQUENCE</scope>
</reference>
<accession>W8C0I1</accession>
<dbReference type="EMBL" id="GAMC01001377">
    <property type="protein sequence ID" value="JAC05179.1"/>
    <property type="molecule type" value="mRNA"/>
</dbReference>
<name>W8C0I1_CERCA</name>
<dbReference type="AlphaFoldDB" id="W8C0I1"/>
<proteinExistence type="evidence at transcript level"/>
<evidence type="ECO:0000256" key="1">
    <source>
        <dbReference type="SAM" id="Phobius"/>
    </source>
</evidence>
<keyword evidence="1" id="KW-0472">Membrane</keyword>
<keyword evidence="1" id="KW-0812">Transmembrane</keyword>
<sequence>MNSLQQTSAKSRQLSGSKLRLNIGDFTANTKAEALAETASSYLWKYSRSLSIQNLVTKIEAFAIKKPASIQVGFLNLVCTILLRLWVQNHFIEKFYFEKSI</sequence>
<dbReference type="EMBL" id="GAMC01001379">
    <property type="protein sequence ID" value="JAC05177.1"/>
    <property type="molecule type" value="mRNA"/>
</dbReference>